<evidence type="ECO:0000256" key="6">
    <source>
        <dbReference type="ARBA" id="ARBA00023136"/>
    </source>
</evidence>
<accession>A0ABU9JAR9</accession>
<dbReference type="RefSeq" id="WP_342016917.1">
    <property type="nucleotide sequence ID" value="NZ_JAVTII010000002.1"/>
</dbReference>
<feature type="transmembrane region" description="Helical" evidence="7">
    <location>
        <begin position="47"/>
        <end position="68"/>
    </location>
</feature>
<keyword evidence="5 7" id="KW-1133">Transmembrane helix</keyword>
<gene>
    <name evidence="8" type="ORF">V1482_05120</name>
</gene>
<evidence type="ECO:0000313" key="9">
    <source>
        <dbReference type="Proteomes" id="UP001491613"/>
    </source>
</evidence>
<keyword evidence="4 7" id="KW-0812">Transmembrane</keyword>
<comment type="similarity">
    <text evidence="2">Belongs to the polysaccharide synthase family.</text>
</comment>
<feature type="transmembrane region" description="Helical" evidence="7">
    <location>
        <begin position="247"/>
        <end position="267"/>
    </location>
</feature>
<evidence type="ECO:0000313" key="8">
    <source>
        <dbReference type="EMBL" id="MEL3918789.1"/>
    </source>
</evidence>
<protein>
    <recommendedName>
        <fullName evidence="10">Polysaccharide biosynthesis protein</fullName>
    </recommendedName>
</protein>
<evidence type="ECO:0000256" key="4">
    <source>
        <dbReference type="ARBA" id="ARBA00022692"/>
    </source>
</evidence>
<feature type="transmembrane region" description="Helical" evidence="7">
    <location>
        <begin position="356"/>
        <end position="374"/>
    </location>
</feature>
<feature type="transmembrane region" description="Helical" evidence="7">
    <location>
        <begin position="323"/>
        <end position="344"/>
    </location>
</feature>
<proteinExistence type="inferred from homology"/>
<evidence type="ECO:0000256" key="3">
    <source>
        <dbReference type="ARBA" id="ARBA00022475"/>
    </source>
</evidence>
<keyword evidence="9" id="KW-1185">Reference proteome</keyword>
<evidence type="ECO:0000256" key="1">
    <source>
        <dbReference type="ARBA" id="ARBA00004651"/>
    </source>
</evidence>
<feature type="transmembrane region" description="Helical" evidence="7">
    <location>
        <begin position="386"/>
        <end position="405"/>
    </location>
</feature>
<feature type="transmembrane region" description="Helical" evidence="7">
    <location>
        <begin position="181"/>
        <end position="201"/>
    </location>
</feature>
<sequence length="450" mass="50756">MAYLYNLFGINRAILYVILGRGGAVASGAITLFLISQYLTPQEQGYYFSFLSVIAFQVVLELGLGAILTQFVSHEMSKLEIINGNIYGEYRAKHRLFSIIRLALKWYSIVGFIVLLILIPVGITFFKESSSAGDNTTYIFIPWCLLVLSSIMSLIVNALLSIGDGLGYVEKIAKMRVYQSVAAGIISAIVLIGGFGLYAVLSTSISIVLIGGLWVIKNIFSVIHNAFKDIDLNEKVSWINEIFPMQWRIALSWFSGYFIFQIMNPISFKYYGAIFSGKFGMAMAILNLMVALALAWITTKVPDFGRKIASNDKTVYHDYSKTFLQSLGFFILFSLLATFFIWLISYFELELANRVLSADLFAVLSLAMLANHIVACQATFVRSHKVERYTLLSLITALMISLGMYLTCNYLPSNYIIYSYALISWLVYVPGSYIIFRRFIKNNKYMGYEK</sequence>
<feature type="transmembrane region" description="Helical" evidence="7">
    <location>
        <begin position="207"/>
        <end position="227"/>
    </location>
</feature>
<comment type="caution">
    <text evidence="8">The sequence shown here is derived from an EMBL/GenBank/DDBJ whole genome shotgun (WGS) entry which is preliminary data.</text>
</comment>
<feature type="transmembrane region" description="Helical" evidence="7">
    <location>
        <begin position="13"/>
        <end position="35"/>
    </location>
</feature>
<organism evidence="8 9">
    <name type="scientific">Aeromonas enteropelogenes</name>
    <name type="common">Aeromonas trota</name>
    <dbReference type="NCBI Taxonomy" id="29489"/>
    <lineage>
        <taxon>Bacteria</taxon>
        <taxon>Pseudomonadati</taxon>
        <taxon>Pseudomonadota</taxon>
        <taxon>Gammaproteobacteria</taxon>
        <taxon>Aeromonadales</taxon>
        <taxon>Aeromonadaceae</taxon>
        <taxon>Aeromonas</taxon>
    </lineage>
</organism>
<keyword evidence="6 7" id="KW-0472">Membrane</keyword>
<feature type="transmembrane region" description="Helical" evidence="7">
    <location>
        <begin position="138"/>
        <end position="160"/>
    </location>
</feature>
<evidence type="ECO:0000256" key="2">
    <source>
        <dbReference type="ARBA" id="ARBA00007430"/>
    </source>
</evidence>
<dbReference type="PANTHER" id="PTHR30250:SF10">
    <property type="entry name" value="LIPOPOLYSACCHARIDE BIOSYNTHESIS PROTEIN WZXC"/>
    <property type="match status" value="1"/>
</dbReference>
<dbReference type="EMBL" id="JAZDDP010000002">
    <property type="protein sequence ID" value="MEL3918789.1"/>
    <property type="molecule type" value="Genomic_DNA"/>
</dbReference>
<evidence type="ECO:0000256" key="7">
    <source>
        <dbReference type="SAM" id="Phobius"/>
    </source>
</evidence>
<feature type="transmembrane region" description="Helical" evidence="7">
    <location>
        <begin position="417"/>
        <end position="436"/>
    </location>
</feature>
<reference evidence="8 9" key="1">
    <citation type="submission" date="2024-01" db="EMBL/GenBank/DDBJ databases">
        <title>Horizontal gene transfer in Aeromonas trota.</title>
        <authorList>
            <person name="Otero Olarra J.E."/>
            <person name="Perez Valdespino A."/>
        </authorList>
    </citation>
    <scope>NUCLEOTIDE SEQUENCE [LARGE SCALE GENOMIC DNA]</scope>
    <source>
        <strain evidence="8 9">9.1</strain>
    </source>
</reference>
<comment type="subcellular location">
    <subcellularLocation>
        <location evidence="1">Cell membrane</location>
        <topology evidence="1">Multi-pass membrane protein</topology>
    </subcellularLocation>
</comment>
<feature type="transmembrane region" description="Helical" evidence="7">
    <location>
        <begin position="104"/>
        <end position="126"/>
    </location>
</feature>
<evidence type="ECO:0000256" key="5">
    <source>
        <dbReference type="ARBA" id="ARBA00022989"/>
    </source>
</evidence>
<dbReference type="InterPro" id="IPR050833">
    <property type="entry name" value="Poly_Biosynth_Transport"/>
</dbReference>
<dbReference type="Proteomes" id="UP001491613">
    <property type="component" value="Unassembled WGS sequence"/>
</dbReference>
<evidence type="ECO:0008006" key="10">
    <source>
        <dbReference type="Google" id="ProtNLM"/>
    </source>
</evidence>
<dbReference type="PANTHER" id="PTHR30250">
    <property type="entry name" value="PST FAMILY PREDICTED COLANIC ACID TRANSPORTER"/>
    <property type="match status" value="1"/>
</dbReference>
<name>A0ABU9JAR9_AEREN</name>
<keyword evidence="3" id="KW-1003">Cell membrane</keyword>
<feature type="transmembrane region" description="Helical" evidence="7">
    <location>
        <begin position="279"/>
        <end position="297"/>
    </location>
</feature>